<dbReference type="InterPro" id="IPR036514">
    <property type="entry name" value="SGNH_hydro_sf"/>
</dbReference>
<protein>
    <submittedName>
        <fullName evidence="3">Sialate O-acetylesterase</fullName>
    </submittedName>
</protein>
<dbReference type="RefSeq" id="WP_088352418.1">
    <property type="nucleotide sequence ID" value="NZ_CP061813.1"/>
</dbReference>
<evidence type="ECO:0000313" key="3">
    <source>
        <dbReference type="EMBL" id="QOD59744.1"/>
    </source>
</evidence>
<dbReference type="GO" id="GO:0016788">
    <property type="term" value="F:hydrolase activity, acting on ester bonds"/>
    <property type="evidence" value="ECO:0007669"/>
    <property type="project" value="UniProtKB-ARBA"/>
</dbReference>
<dbReference type="PANTHER" id="PTHR31988:SF19">
    <property type="entry name" value="9-O-ACETYL-N-ACETYLNEURAMINIC ACID DEACETYLASE-RELATED"/>
    <property type="match status" value="1"/>
</dbReference>
<dbReference type="KEGG" id="phal:H9I45_10310"/>
<dbReference type="Gene3D" id="3.40.50.1110">
    <property type="entry name" value="SGNH hydrolase"/>
    <property type="match status" value="1"/>
</dbReference>
<dbReference type="InterPro" id="IPR052940">
    <property type="entry name" value="Carb_Esterase_6"/>
</dbReference>
<dbReference type="PROSITE" id="PS51257">
    <property type="entry name" value="PROKAR_LIPOPROTEIN"/>
    <property type="match status" value="1"/>
</dbReference>
<reference evidence="3 4" key="1">
    <citation type="journal article" date="2016" name="Int. J. Syst. Evol. Microbiol.">
        <title>Polaribacter haliotis sp. nov., isolated from the gut of abalone Haliotis discus hannai.</title>
        <authorList>
            <person name="Kim Y.O."/>
            <person name="Park I.S."/>
            <person name="Park S."/>
            <person name="Nam B.H."/>
            <person name="Park J.M."/>
            <person name="Kim D.G."/>
            <person name="Yoon J.H."/>
        </authorList>
    </citation>
    <scope>NUCLEOTIDE SEQUENCE [LARGE SCALE GENOMIC DNA]</scope>
    <source>
        <strain evidence="3 4">KCTC 52418</strain>
    </source>
</reference>
<keyword evidence="4" id="KW-1185">Reference proteome</keyword>
<evidence type="ECO:0000259" key="2">
    <source>
        <dbReference type="Pfam" id="PF03629"/>
    </source>
</evidence>
<accession>A0A7L8ACT6</accession>
<sequence length="278" mass="31783">MKKLLFILIFLLITSCKITRNVEKSSKDLRTINFPKKEIKVSKSLDKENIWVYIMAGQSNMAGRGFVEPKDTISNTRILTINSKNEIIYAKEPLHFYEPSGTGLDLGMSFAKEIITRIPDSISILMIPTAVGGSSIEQWIENKKHRNIKLLDNFKNKVEVAKTYGIIKGVLWHQGESDTNNQILIDNYGKNLYSLFAKFRQFAGNEELPIIVGELGSYSTNKENWRKLNEKIINYVKTDPNVKVVKTSDLTDKGDKLHFDSKSIRILGKRYAKQIIKH</sequence>
<dbReference type="AlphaFoldDB" id="A0A7L8ACT6"/>
<evidence type="ECO:0000256" key="1">
    <source>
        <dbReference type="ARBA" id="ARBA00022801"/>
    </source>
</evidence>
<gene>
    <name evidence="3" type="ORF">H9I45_10310</name>
</gene>
<proteinExistence type="predicted"/>
<dbReference type="EMBL" id="CP061813">
    <property type="protein sequence ID" value="QOD59744.1"/>
    <property type="molecule type" value="Genomic_DNA"/>
</dbReference>
<evidence type="ECO:0000313" key="4">
    <source>
        <dbReference type="Proteomes" id="UP000516764"/>
    </source>
</evidence>
<dbReference type="InterPro" id="IPR005181">
    <property type="entry name" value="SASA"/>
</dbReference>
<dbReference type="Pfam" id="PF03629">
    <property type="entry name" value="SASA"/>
    <property type="match status" value="1"/>
</dbReference>
<dbReference type="OrthoDB" id="9795554at2"/>
<feature type="domain" description="Sialate O-acetylesterase" evidence="2">
    <location>
        <begin position="51"/>
        <end position="277"/>
    </location>
</feature>
<keyword evidence="1" id="KW-0378">Hydrolase</keyword>
<dbReference type="Proteomes" id="UP000516764">
    <property type="component" value="Chromosome"/>
</dbReference>
<dbReference type="SUPFAM" id="SSF52266">
    <property type="entry name" value="SGNH hydrolase"/>
    <property type="match status" value="1"/>
</dbReference>
<name>A0A7L8ACT6_9FLAO</name>
<dbReference type="PANTHER" id="PTHR31988">
    <property type="entry name" value="ESTERASE, PUTATIVE (DUF303)-RELATED"/>
    <property type="match status" value="1"/>
</dbReference>
<organism evidence="3 4">
    <name type="scientific">Polaribacter haliotis</name>
    <dbReference type="NCBI Taxonomy" id="1888915"/>
    <lineage>
        <taxon>Bacteria</taxon>
        <taxon>Pseudomonadati</taxon>
        <taxon>Bacteroidota</taxon>
        <taxon>Flavobacteriia</taxon>
        <taxon>Flavobacteriales</taxon>
        <taxon>Flavobacteriaceae</taxon>
    </lineage>
</organism>